<evidence type="ECO:0000256" key="10">
    <source>
        <dbReference type="ARBA" id="ARBA00023180"/>
    </source>
</evidence>
<evidence type="ECO:0000256" key="2">
    <source>
        <dbReference type="ARBA" id="ARBA00022475"/>
    </source>
</evidence>
<dbReference type="Pfam" id="PF22850">
    <property type="entry name" value="CATSPERD-E_C"/>
    <property type="match status" value="1"/>
</dbReference>
<evidence type="ECO:0000259" key="17">
    <source>
        <dbReference type="Pfam" id="PF22849"/>
    </source>
</evidence>
<evidence type="ECO:0000256" key="9">
    <source>
        <dbReference type="ARBA" id="ARBA00023157"/>
    </source>
</evidence>
<evidence type="ECO:0000256" key="3">
    <source>
        <dbReference type="ARBA" id="ARBA00022692"/>
    </source>
</evidence>
<keyword evidence="10" id="KW-0325">Glycoprotein</keyword>
<feature type="domain" description="CATSPERE Ig-like" evidence="17">
    <location>
        <begin position="596"/>
        <end position="706"/>
    </location>
</feature>
<dbReference type="InterPro" id="IPR053818">
    <property type="entry name" value="CATSPERE_NTD1"/>
</dbReference>
<keyword evidence="3 13" id="KW-0812">Transmembrane</keyword>
<keyword evidence="20" id="KW-1185">Reference proteome</keyword>
<evidence type="ECO:0000256" key="4">
    <source>
        <dbReference type="ARBA" id="ARBA00022729"/>
    </source>
</evidence>
<keyword evidence="8 13" id="KW-0472">Membrane</keyword>
<feature type="domain" description="CATSPERE first N-terminal" evidence="14">
    <location>
        <begin position="9"/>
        <end position="92"/>
    </location>
</feature>
<dbReference type="STRING" id="9785.ENSLAFP00000012820"/>
<evidence type="ECO:0000256" key="6">
    <source>
        <dbReference type="ARBA" id="ARBA00022989"/>
    </source>
</evidence>
<evidence type="ECO:0000256" key="1">
    <source>
        <dbReference type="ARBA" id="ARBA00010246"/>
    </source>
</evidence>
<dbReference type="PANTHER" id="PTHR33722:SF3">
    <property type="entry name" value="CATION CHANNEL SPERM-ASSOCIATED AUXILIARY SUBUNIT EPSILON"/>
    <property type="match status" value="1"/>
</dbReference>
<evidence type="ECO:0000313" key="20">
    <source>
        <dbReference type="Proteomes" id="UP000007646"/>
    </source>
</evidence>
<evidence type="ECO:0000256" key="12">
    <source>
        <dbReference type="ARBA" id="ARBA00037793"/>
    </source>
</evidence>
<sequence length="960" mass="111714">LFKGEVLILIFGIFLHRYYTNSPNFRIFSIRSTIHLEYEGTSFSEWSVPASCSVKDRRSPKTELRCSSPGYHHIKPIVTGPVQEESRYLSVDNSQICFLWYCKVKYFFHNLTQVIIIWVYDPENADRDELLRKANEPSRNSMILTKQLATLGQRPTIYTILRRKQYSPRQLLKNGVWKISVPMRKDDMLQSIMGNKVAFQDCFVADFFFLLVFPLVIAPEIPGYLPLSTPSGSQLIVDWDACAPSTIVVVAEMETFQTNDSFLTWTKIRVPPGILNDDERHSVTDMCLSEGRIFFIINGILYLKDFYKFTRLGRNDNLPDGGIIGTTSRRWCWVNYLFKSQGKRSSMAVWTENEVYLGSQHQPQNTRQQEPHQLFRFHKIITTTELKNLLRLSPTATLTIHTVEYTAHPLELGLFLSYHVAHTFNKKIYLVIYNEDTKRWMHQDFALDVPIDSFLVSRFLYSAMPELLLWDKHRVYYSYHNFTVSGILQTPTENGNLSRLSQNSNIDDVFLDYFGNIVIKMENNIMFYSKVNIKDAIQLHSWINKTINSFFGLDIAGQLYFVYVFEDGTLETQQYPLKLEAQSLTFQASEECPYVAFHTSLTRVFYFLDKREVLPFWVQMTYPENVGLHIILESYGPKIIKEKRKFTFEIILGQCTKTMISTFSQAVNYEAVGDYFKLQDQTSGLVLYNVQPSRYSKACITPKKVFQVAVGCNSKKYIAVKGFSKKGCLRHNFSYVIEKKFVSEPKTKSLKGKSSLASYGCTLRLSIILWFNSLVHKFDDNGYVEDVTVNFIVWEIHGRDDYSFNTTMRKHGCLNEAQTWKSMTELNKHLPLEKAWGPENYKHCFSYAIGKPGDLNQPYEIINKSNYNHIIWPLDHSGMYVFGVKILDPNYSFCNLTAIFAIETFGLITRPNGYLVASFLFLLMLLFFSILVLSYFQYMKIYRQYIYEPLHEPERKQKKT</sequence>
<evidence type="ECO:0000256" key="7">
    <source>
        <dbReference type="ARBA" id="ARBA00023069"/>
    </source>
</evidence>
<evidence type="ECO:0000256" key="13">
    <source>
        <dbReference type="SAM" id="Phobius"/>
    </source>
</evidence>
<reference evidence="19" key="2">
    <citation type="submission" date="2025-08" db="UniProtKB">
        <authorList>
            <consortium name="Ensembl"/>
        </authorList>
    </citation>
    <scope>IDENTIFICATION</scope>
    <source>
        <strain evidence="19">Isolate ISIS603380</strain>
    </source>
</reference>
<dbReference type="Ensembl" id="ENSLAFT00000015305.3">
    <property type="protein sequence ID" value="ENSLAFP00000012820.3"/>
    <property type="gene ID" value="ENSLAFG00000015299.3"/>
</dbReference>
<dbReference type="AlphaFoldDB" id="G3TEW5"/>
<evidence type="ECO:0000259" key="14">
    <source>
        <dbReference type="Pfam" id="PF22841"/>
    </source>
</evidence>
<keyword evidence="6 13" id="KW-1133">Transmembrane helix</keyword>
<feature type="transmembrane region" description="Helical" evidence="13">
    <location>
        <begin position="914"/>
        <end position="936"/>
    </location>
</feature>
<dbReference type="InterPro" id="IPR053817">
    <property type="entry name" value="CATSPERE_NTD2"/>
</dbReference>
<dbReference type="InParanoid" id="G3TEW5"/>
<dbReference type="Proteomes" id="UP000007646">
    <property type="component" value="Unassembled WGS sequence"/>
</dbReference>
<evidence type="ECO:0000313" key="19">
    <source>
        <dbReference type="Ensembl" id="ENSLAFP00000012820.3"/>
    </source>
</evidence>
<dbReference type="eggNOG" id="ENOG502R8SD">
    <property type="taxonomic scope" value="Eukaryota"/>
</dbReference>
<feature type="domain" description="CATSPERE second N-terminal" evidence="15">
    <location>
        <begin position="97"/>
        <end position="182"/>
    </location>
</feature>
<dbReference type="GO" id="GO:0048240">
    <property type="term" value="P:sperm capacitation"/>
    <property type="evidence" value="ECO:0007669"/>
    <property type="project" value="TreeGrafter"/>
</dbReference>
<dbReference type="GO" id="GO:0036128">
    <property type="term" value="C:CatSper complex"/>
    <property type="evidence" value="ECO:0007669"/>
    <property type="project" value="InterPro"/>
</dbReference>
<feature type="domain" description="CATSPERD/E C-terminal" evidence="18">
    <location>
        <begin position="732"/>
        <end position="935"/>
    </location>
</feature>
<evidence type="ECO:0000259" key="15">
    <source>
        <dbReference type="Pfam" id="PF22843"/>
    </source>
</evidence>
<name>G3TEW5_LOXAF</name>
<comment type="similarity">
    <text evidence="1">Belongs to the CATSPERD family.</text>
</comment>
<dbReference type="InterPro" id="IPR053815">
    <property type="entry name" value="CATSPERE_Ig-like"/>
</dbReference>
<keyword evidence="9" id="KW-1015">Disulfide bond</keyword>
<keyword evidence="11" id="KW-0966">Cell projection</keyword>
<dbReference type="FunCoup" id="G3TEW5">
    <property type="interactions" value="5"/>
</dbReference>
<proteinExistence type="inferred from homology"/>
<evidence type="ECO:0000256" key="8">
    <source>
        <dbReference type="ARBA" id="ARBA00023136"/>
    </source>
</evidence>
<keyword evidence="5" id="KW-0282">Flagellum</keyword>
<evidence type="ECO:0000259" key="16">
    <source>
        <dbReference type="Pfam" id="PF22844"/>
    </source>
</evidence>
<comment type="subcellular location">
    <subcellularLocation>
        <location evidence="12">Cell projection</location>
        <location evidence="12">Cilium</location>
        <location evidence="12">Flagellum membrane</location>
        <topology evidence="12">Single-pass type I membrane protein</topology>
    </subcellularLocation>
</comment>
<dbReference type="Pfam" id="PF22849">
    <property type="entry name" value="CATSPERE_Ig-like"/>
    <property type="match status" value="1"/>
</dbReference>
<dbReference type="GeneTree" id="ENSGT00940000162691"/>
<dbReference type="InterPro" id="IPR053814">
    <property type="entry name" value="CATSPERD/E_C"/>
</dbReference>
<keyword evidence="4" id="KW-0732">Signal</keyword>
<reference evidence="19 20" key="1">
    <citation type="submission" date="2009-06" db="EMBL/GenBank/DDBJ databases">
        <title>The Genome Sequence of Loxodonta africana (African elephant).</title>
        <authorList>
            <person name="Di Palma F."/>
            <person name="Heiman D."/>
            <person name="Young S."/>
            <person name="Johnson J."/>
            <person name="Lander E.S."/>
            <person name="Lindblad-Toh K."/>
        </authorList>
    </citation>
    <scope>NUCLEOTIDE SEQUENCE [LARGE SCALE GENOMIC DNA]</scope>
    <source>
        <strain evidence="19 20">Isolate ISIS603380</strain>
    </source>
</reference>
<dbReference type="Pfam" id="PF22844">
    <property type="entry name" value="Beta-prop_CATSPERE"/>
    <property type="match status" value="1"/>
</dbReference>
<evidence type="ECO:0000256" key="11">
    <source>
        <dbReference type="ARBA" id="ARBA00023273"/>
    </source>
</evidence>
<feature type="domain" description="CATSPERE beta-propeller" evidence="16">
    <location>
        <begin position="224"/>
        <end position="586"/>
    </location>
</feature>
<keyword evidence="7" id="KW-0969">Cilium</keyword>
<accession>G3TEW5</accession>
<protein>
    <submittedName>
        <fullName evidence="19">Catsper channel auxiliary subunit epsilon</fullName>
    </submittedName>
</protein>
<dbReference type="HOGENOM" id="CLU_014273_0_0_1"/>
<evidence type="ECO:0000259" key="18">
    <source>
        <dbReference type="Pfam" id="PF22850"/>
    </source>
</evidence>
<dbReference type="GO" id="GO:0030317">
    <property type="term" value="P:flagellated sperm motility"/>
    <property type="evidence" value="ECO:0007669"/>
    <property type="project" value="TreeGrafter"/>
</dbReference>
<dbReference type="Pfam" id="PF22841">
    <property type="entry name" value="CATSPERE_NTD1"/>
    <property type="match status" value="1"/>
</dbReference>
<reference evidence="19" key="3">
    <citation type="submission" date="2025-09" db="UniProtKB">
        <authorList>
            <consortium name="Ensembl"/>
        </authorList>
    </citation>
    <scope>IDENTIFICATION</scope>
    <source>
        <strain evidence="19">Isolate ISIS603380</strain>
    </source>
</reference>
<dbReference type="InterPro" id="IPR028751">
    <property type="entry name" value="CATSPERD/E"/>
</dbReference>
<gene>
    <name evidence="19" type="primary">CATSPERE</name>
</gene>
<dbReference type="PANTHER" id="PTHR33722">
    <property type="entry name" value="CATION CHANNEL SPERM-ASSOCIATED PROTEIN SUBUNIT DELTA-RELATED"/>
    <property type="match status" value="1"/>
</dbReference>
<dbReference type="InterPro" id="IPR053816">
    <property type="entry name" value="CATSPERE_beta-prop"/>
</dbReference>
<dbReference type="Pfam" id="PF22843">
    <property type="entry name" value="CATSPERE_NTD2"/>
    <property type="match status" value="1"/>
</dbReference>
<organism evidence="19 20">
    <name type="scientific">Loxodonta africana</name>
    <name type="common">African elephant</name>
    <dbReference type="NCBI Taxonomy" id="9785"/>
    <lineage>
        <taxon>Eukaryota</taxon>
        <taxon>Metazoa</taxon>
        <taxon>Chordata</taxon>
        <taxon>Craniata</taxon>
        <taxon>Vertebrata</taxon>
        <taxon>Euteleostomi</taxon>
        <taxon>Mammalia</taxon>
        <taxon>Eutheria</taxon>
        <taxon>Afrotheria</taxon>
        <taxon>Proboscidea</taxon>
        <taxon>Elephantidae</taxon>
        <taxon>Loxodonta</taxon>
    </lineage>
</organism>
<keyword evidence="2" id="KW-1003">Cell membrane</keyword>
<evidence type="ECO:0000256" key="5">
    <source>
        <dbReference type="ARBA" id="ARBA00022846"/>
    </source>
</evidence>
<dbReference type="GO" id="GO:0097228">
    <property type="term" value="C:sperm principal piece"/>
    <property type="evidence" value="ECO:0007669"/>
    <property type="project" value="Ensembl"/>
</dbReference>
<dbReference type="OMA" id="YRHCFSY"/>